<evidence type="ECO:0000313" key="5">
    <source>
        <dbReference type="Proteomes" id="UP000325255"/>
    </source>
</evidence>
<dbReference type="PANTHER" id="PTHR43748">
    <property type="entry name" value="RIBOSE-5-PHOSPHATE ISOMERASE 3, CHLOROPLASTIC-RELATED"/>
    <property type="match status" value="1"/>
</dbReference>
<keyword evidence="5" id="KW-1185">Reference proteome</keyword>
<comment type="function">
    <text evidence="3">Catalyzes the reversible conversion of ribose-5-phosphate to ribulose 5-phosphate.</text>
</comment>
<dbReference type="EC" id="5.3.1.6" evidence="3"/>
<dbReference type="RefSeq" id="WP_150045657.1">
    <property type="nucleotide sequence ID" value="NZ_OW485601.1"/>
</dbReference>
<feature type="active site" description="Proton acceptor" evidence="3">
    <location>
        <position position="111"/>
    </location>
</feature>
<dbReference type="PANTHER" id="PTHR43748:SF3">
    <property type="entry name" value="RIBOSE-5-PHOSPHATE ISOMERASE 3, CHLOROPLASTIC-RELATED"/>
    <property type="match status" value="1"/>
</dbReference>
<dbReference type="Pfam" id="PF06026">
    <property type="entry name" value="Rib_5-P_isom_A"/>
    <property type="match status" value="1"/>
</dbReference>
<feature type="binding site" evidence="3">
    <location>
        <begin position="89"/>
        <end position="92"/>
    </location>
    <ligand>
        <name>substrate</name>
    </ligand>
</feature>
<evidence type="ECO:0000313" key="4">
    <source>
        <dbReference type="EMBL" id="KAA5608118.1"/>
    </source>
</evidence>
<keyword evidence="2 3" id="KW-0413">Isomerase</keyword>
<evidence type="ECO:0000256" key="2">
    <source>
        <dbReference type="ARBA" id="ARBA00023235"/>
    </source>
</evidence>
<dbReference type="FunFam" id="3.40.50.1360:FF:000001">
    <property type="entry name" value="Ribose-5-phosphate isomerase A"/>
    <property type="match status" value="1"/>
</dbReference>
<comment type="subunit">
    <text evidence="3">Homodimer.</text>
</comment>
<dbReference type="InterPro" id="IPR020672">
    <property type="entry name" value="Ribose5P_isomerase_typA_subgr"/>
</dbReference>
<organism evidence="4 5">
    <name type="scientific">Rhodovastum atsumiense</name>
    <dbReference type="NCBI Taxonomy" id="504468"/>
    <lineage>
        <taxon>Bacteria</taxon>
        <taxon>Pseudomonadati</taxon>
        <taxon>Pseudomonadota</taxon>
        <taxon>Alphaproteobacteria</taxon>
        <taxon>Acetobacterales</taxon>
        <taxon>Acetobacteraceae</taxon>
        <taxon>Rhodovastum</taxon>
    </lineage>
</organism>
<dbReference type="NCBIfam" id="NF001924">
    <property type="entry name" value="PRK00702.1"/>
    <property type="match status" value="1"/>
</dbReference>
<dbReference type="NCBIfam" id="TIGR00021">
    <property type="entry name" value="rpiA"/>
    <property type="match status" value="1"/>
</dbReference>
<comment type="similarity">
    <text evidence="3">Belongs to the ribose 5-phosphate isomerase family.</text>
</comment>
<reference evidence="4 5" key="1">
    <citation type="submission" date="2019-09" db="EMBL/GenBank/DDBJ databases">
        <title>Genome sequence of Rhodovastum atsumiense, a diverse member of the Acetobacteraceae family of non-sulfur purple photosynthetic bacteria.</title>
        <authorList>
            <person name="Meyer T."/>
            <person name="Kyndt J."/>
        </authorList>
    </citation>
    <scope>NUCLEOTIDE SEQUENCE [LARGE SCALE GENOMIC DNA]</scope>
    <source>
        <strain evidence="4 5">DSM 21279</strain>
    </source>
</reference>
<name>A0A5M6IKN7_9PROT</name>
<comment type="catalytic activity">
    <reaction evidence="1 3">
        <text>aldehydo-D-ribose 5-phosphate = D-ribulose 5-phosphate</text>
        <dbReference type="Rhea" id="RHEA:14657"/>
        <dbReference type="ChEBI" id="CHEBI:58121"/>
        <dbReference type="ChEBI" id="CHEBI:58273"/>
        <dbReference type="EC" id="5.3.1.6"/>
    </reaction>
</comment>
<evidence type="ECO:0000256" key="1">
    <source>
        <dbReference type="ARBA" id="ARBA00001713"/>
    </source>
</evidence>
<dbReference type="AlphaFoldDB" id="A0A5M6IKN7"/>
<dbReference type="InterPro" id="IPR050262">
    <property type="entry name" value="Ribose-5P_isomerase"/>
</dbReference>
<dbReference type="GO" id="GO:0004751">
    <property type="term" value="F:ribose-5-phosphate isomerase activity"/>
    <property type="evidence" value="ECO:0007669"/>
    <property type="project" value="UniProtKB-UniRule"/>
</dbReference>
<evidence type="ECO:0000256" key="3">
    <source>
        <dbReference type="HAMAP-Rule" id="MF_00170"/>
    </source>
</evidence>
<proteinExistence type="inferred from homology"/>
<dbReference type="EMBL" id="VWPK01000105">
    <property type="protein sequence ID" value="KAA5608118.1"/>
    <property type="molecule type" value="Genomic_DNA"/>
</dbReference>
<comment type="pathway">
    <text evidence="3">Carbohydrate degradation; pentose phosphate pathway; D-ribose 5-phosphate from D-ribulose 5-phosphate (non-oxidative stage): step 1/1.</text>
</comment>
<sequence length="244" mass="25518">MGDETATSMLKRQAAEHAVAFVQSGMTVGLGTGSTAIFATRHIAALLQEGALREVVAFATSVAVRREAESLGIPLLADDMPRAIDLTIDGADEIDPRLDLIKGGGGALLREKIVAEASRRVIIVADDGKLSPCLGTRWPVPVEVLPYGWQSQARYLATLGAEVALRRDAAGAELRTDQGNLILDCRFGPIADAADLARSLAARAGIMEHGLFLGIAHDVVIAGCDGIRHLRRGGGGAAGLEGRP</sequence>
<dbReference type="SUPFAM" id="SSF75445">
    <property type="entry name" value="D-ribose-5-phosphate isomerase (RpiA), lid domain"/>
    <property type="match status" value="1"/>
</dbReference>
<feature type="binding site" evidence="3">
    <location>
        <position position="129"/>
    </location>
    <ligand>
        <name>substrate</name>
    </ligand>
</feature>
<dbReference type="InterPro" id="IPR037171">
    <property type="entry name" value="NagB/RpiA_transferase-like"/>
</dbReference>
<dbReference type="HAMAP" id="MF_00170">
    <property type="entry name" value="Rib_5P_isom_A"/>
    <property type="match status" value="1"/>
</dbReference>
<feature type="binding site" evidence="3">
    <location>
        <begin position="32"/>
        <end position="35"/>
    </location>
    <ligand>
        <name>substrate</name>
    </ligand>
</feature>
<dbReference type="Gene3D" id="3.40.50.1360">
    <property type="match status" value="1"/>
</dbReference>
<dbReference type="CDD" id="cd01398">
    <property type="entry name" value="RPI_A"/>
    <property type="match status" value="1"/>
</dbReference>
<dbReference type="GO" id="GO:0009052">
    <property type="term" value="P:pentose-phosphate shunt, non-oxidative branch"/>
    <property type="evidence" value="ECO:0007669"/>
    <property type="project" value="UniProtKB-UniRule"/>
</dbReference>
<protein>
    <recommendedName>
        <fullName evidence="3">Ribose-5-phosphate isomerase A</fullName>
        <ecNumber evidence="3">5.3.1.6</ecNumber>
    </recommendedName>
    <alternativeName>
        <fullName evidence="3">Phosphoriboisomerase A</fullName>
        <shortName evidence="3">PRI</shortName>
    </alternativeName>
</protein>
<dbReference type="SUPFAM" id="SSF100950">
    <property type="entry name" value="NagB/RpiA/CoA transferase-like"/>
    <property type="match status" value="1"/>
</dbReference>
<dbReference type="UniPathway" id="UPA00115">
    <property type="reaction ID" value="UER00412"/>
</dbReference>
<comment type="caution">
    <text evidence="4">The sequence shown here is derived from an EMBL/GenBank/DDBJ whole genome shotgun (WGS) entry which is preliminary data.</text>
</comment>
<dbReference type="OrthoDB" id="5870696at2"/>
<dbReference type="InterPro" id="IPR004788">
    <property type="entry name" value="Ribose5P_isomerase_type_A"/>
</dbReference>
<accession>A0A5M6IKN7</accession>
<dbReference type="Gene3D" id="3.30.70.260">
    <property type="match status" value="1"/>
</dbReference>
<gene>
    <name evidence="3 4" type="primary">rpiA</name>
    <name evidence="4" type="ORF">F1189_30580</name>
</gene>
<feature type="binding site" evidence="3">
    <location>
        <begin position="102"/>
        <end position="105"/>
    </location>
    <ligand>
        <name>substrate</name>
    </ligand>
</feature>
<dbReference type="Proteomes" id="UP000325255">
    <property type="component" value="Unassembled WGS sequence"/>
</dbReference>